<sequence length="30" mass="3503">MLLKNSLQIKLLLNREPSNSRNQINTIHLT</sequence>
<gene>
    <name evidence="1" type="ORF">METZ01_LOCUS9335</name>
</gene>
<protein>
    <submittedName>
        <fullName evidence="1">Uncharacterized protein</fullName>
    </submittedName>
</protein>
<name>A0A381NPI8_9ZZZZ</name>
<proteinExistence type="predicted"/>
<dbReference type="EMBL" id="UINC01000504">
    <property type="protein sequence ID" value="SUZ56481.1"/>
    <property type="molecule type" value="Genomic_DNA"/>
</dbReference>
<reference evidence="1" key="1">
    <citation type="submission" date="2018-05" db="EMBL/GenBank/DDBJ databases">
        <authorList>
            <person name="Lanie J.A."/>
            <person name="Ng W.-L."/>
            <person name="Kazmierczak K.M."/>
            <person name="Andrzejewski T.M."/>
            <person name="Davidsen T.M."/>
            <person name="Wayne K.J."/>
            <person name="Tettelin H."/>
            <person name="Glass J.I."/>
            <person name="Rusch D."/>
            <person name="Podicherti R."/>
            <person name="Tsui H.-C.T."/>
            <person name="Winkler M.E."/>
        </authorList>
    </citation>
    <scope>NUCLEOTIDE SEQUENCE</scope>
</reference>
<evidence type="ECO:0000313" key="1">
    <source>
        <dbReference type="EMBL" id="SUZ56481.1"/>
    </source>
</evidence>
<dbReference type="AlphaFoldDB" id="A0A381NPI8"/>
<organism evidence="1">
    <name type="scientific">marine metagenome</name>
    <dbReference type="NCBI Taxonomy" id="408172"/>
    <lineage>
        <taxon>unclassified sequences</taxon>
        <taxon>metagenomes</taxon>
        <taxon>ecological metagenomes</taxon>
    </lineage>
</organism>
<accession>A0A381NPI8</accession>